<sequence>MPQTVKVPLPPDYFNCPPLSSQDIQQYLALGEQSVKSLLYKVNVTTGGGGRRRPYAWKLLEYAWRVGRTTFVDVVNLYTVLPRHPDRPNDCIQIKWVLTKSPLDGLVARRDFVVVESELEFQVDGKRSWVRSFHSIELDAAPDMRKELGCIRGYMHDMGFVIMESDRPGYLDMTYLVDMDVRGSVPSWVRSMTESLYTGCKPATVFVGMS</sequence>
<evidence type="ECO:0000313" key="2">
    <source>
        <dbReference type="EMBL" id="KAF0723288.1"/>
    </source>
</evidence>
<dbReference type="PANTHER" id="PTHR13510:SF44">
    <property type="entry name" value="RABENOSYN-5"/>
    <property type="match status" value="1"/>
</dbReference>
<reference evidence="2 3" key="1">
    <citation type="submission" date="2019-07" db="EMBL/GenBank/DDBJ databases">
        <title>Genomics analysis of Aphanomyces spp. identifies a new class of oomycete effector associated with host adaptation.</title>
        <authorList>
            <person name="Gaulin E."/>
        </authorList>
    </citation>
    <scope>NUCLEOTIDE SEQUENCE [LARGE SCALE GENOMIC DNA]</scope>
    <source>
        <strain evidence="2 3">ATCC 201684</strain>
    </source>
</reference>
<protein>
    <recommendedName>
        <fullName evidence="1">START domain-containing protein</fullName>
    </recommendedName>
</protein>
<dbReference type="VEuPathDB" id="FungiDB:AeMF1_004683"/>
<dbReference type="GO" id="GO:0008289">
    <property type="term" value="F:lipid binding"/>
    <property type="evidence" value="ECO:0007669"/>
    <property type="project" value="InterPro"/>
</dbReference>
<dbReference type="Pfam" id="PF01852">
    <property type="entry name" value="START"/>
    <property type="match status" value="1"/>
</dbReference>
<name>A0A6G0W831_9STRA</name>
<keyword evidence="3" id="KW-1185">Reference proteome</keyword>
<dbReference type="SUPFAM" id="SSF55961">
    <property type="entry name" value="Bet v1-like"/>
    <property type="match status" value="1"/>
</dbReference>
<evidence type="ECO:0000313" key="3">
    <source>
        <dbReference type="Proteomes" id="UP000481153"/>
    </source>
</evidence>
<dbReference type="InterPro" id="IPR023393">
    <property type="entry name" value="START-like_dom_sf"/>
</dbReference>
<accession>A0A6G0W831</accession>
<gene>
    <name evidence="2" type="ORF">Ae201684_017771</name>
</gene>
<dbReference type="Gene3D" id="3.30.530.20">
    <property type="match status" value="1"/>
</dbReference>
<dbReference type="InterPro" id="IPR002913">
    <property type="entry name" value="START_lipid-bd_dom"/>
</dbReference>
<organism evidence="2 3">
    <name type="scientific">Aphanomyces euteiches</name>
    <dbReference type="NCBI Taxonomy" id="100861"/>
    <lineage>
        <taxon>Eukaryota</taxon>
        <taxon>Sar</taxon>
        <taxon>Stramenopiles</taxon>
        <taxon>Oomycota</taxon>
        <taxon>Saprolegniomycetes</taxon>
        <taxon>Saprolegniales</taxon>
        <taxon>Verrucalvaceae</taxon>
        <taxon>Aphanomyces</taxon>
    </lineage>
</organism>
<evidence type="ECO:0000259" key="1">
    <source>
        <dbReference type="PROSITE" id="PS50848"/>
    </source>
</evidence>
<dbReference type="InterPro" id="IPR052727">
    <property type="entry name" value="Rab4/Rab5_effector"/>
</dbReference>
<proteinExistence type="predicted"/>
<dbReference type="Proteomes" id="UP000481153">
    <property type="component" value="Unassembled WGS sequence"/>
</dbReference>
<comment type="caution">
    <text evidence="2">The sequence shown here is derived from an EMBL/GenBank/DDBJ whole genome shotgun (WGS) entry which is preliminary data.</text>
</comment>
<dbReference type="AlphaFoldDB" id="A0A6G0W831"/>
<dbReference type="PROSITE" id="PS50848">
    <property type="entry name" value="START"/>
    <property type="match status" value="1"/>
</dbReference>
<dbReference type="PANTHER" id="PTHR13510">
    <property type="entry name" value="FYVE-FINGER-CONTAINING RAB5 EFFECTOR PROTEIN RABENOSYN-5-RELATED"/>
    <property type="match status" value="1"/>
</dbReference>
<feature type="domain" description="START" evidence="1">
    <location>
        <begin position="53"/>
        <end position="189"/>
    </location>
</feature>
<dbReference type="EMBL" id="VJMJ01000311">
    <property type="protein sequence ID" value="KAF0723288.1"/>
    <property type="molecule type" value="Genomic_DNA"/>
</dbReference>